<dbReference type="Proteomes" id="UP000000305">
    <property type="component" value="Unassembled WGS sequence"/>
</dbReference>
<feature type="signal peptide" evidence="1">
    <location>
        <begin position="1"/>
        <end position="19"/>
    </location>
</feature>
<name>E9H9G9_DAPPU</name>
<reference evidence="2 3" key="1">
    <citation type="journal article" date="2011" name="Science">
        <title>The ecoresponsive genome of Daphnia pulex.</title>
        <authorList>
            <person name="Colbourne J.K."/>
            <person name="Pfrender M.E."/>
            <person name="Gilbert D."/>
            <person name="Thomas W.K."/>
            <person name="Tucker A."/>
            <person name="Oakley T.H."/>
            <person name="Tokishita S."/>
            <person name="Aerts A."/>
            <person name="Arnold G.J."/>
            <person name="Basu M.K."/>
            <person name="Bauer D.J."/>
            <person name="Caceres C.E."/>
            <person name="Carmel L."/>
            <person name="Casola C."/>
            <person name="Choi J.H."/>
            <person name="Detter J.C."/>
            <person name="Dong Q."/>
            <person name="Dusheyko S."/>
            <person name="Eads B.D."/>
            <person name="Frohlich T."/>
            <person name="Geiler-Samerotte K.A."/>
            <person name="Gerlach D."/>
            <person name="Hatcher P."/>
            <person name="Jogdeo S."/>
            <person name="Krijgsveld J."/>
            <person name="Kriventseva E.V."/>
            <person name="Kultz D."/>
            <person name="Laforsch C."/>
            <person name="Lindquist E."/>
            <person name="Lopez J."/>
            <person name="Manak J.R."/>
            <person name="Muller J."/>
            <person name="Pangilinan J."/>
            <person name="Patwardhan R.P."/>
            <person name="Pitluck S."/>
            <person name="Pritham E.J."/>
            <person name="Rechtsteiner A."/>
            <person name="Rho M."/>
            <person name="Rogozin I.B."/>
            <person name="Sakarya O."/>
            <person name="Salamov A."/>
            <person name="Schaack S."/>
            <person name="Shapiro H."/>
            <person name="Shiga Y."/>
            <person name="Skalitzky C."/>
            <person name="Smith Z."/>
            <person name="Souvorov A."/>
            <person name="Sung W."/>
            <person name="Tang Z."/>
            <person name="Tsuchiya D."/>
            <person name="Tu H."/>
            <person name="Vos H."/>
            <person name="Wang M."/>
            <person name="Wolf Y.I."/>
            <person name="Yamagata H."/>
            <person name="Yamada T."/>
            <person name="Ye Y."/>
            <person name="Shaw J.R."/>
            <person name="Andrews J."/>
            <person name="Crease T.J."/>
            <person name="Tang H."/>
            <person name="Lucas S.M."/>
            <person name="Robertson H.M."/>
            <person name="Bork P."/>
            <person name="Koonin E.V."/>
            <person name="Zdobnov E.M."/>
            <person name="Grigoriev I.V."/>
            <person name="Lynch M."/>
            <person name="Boore J.L."/>
        </authorList>
    </citation>
    <scope>NUCLEOTIDE SEQUENCE [LARGE SCALE GENOMIC DNA]</scope>
</reference>
<proteinExistence type="predicted"/>
<gene>
    <name evidence="2" type="ORF">DAPPUDRAFT_227837</name>
</gene>
<evidence type="ECO:0000313" key="3">
    <source>
        <dbReference type="Proteomes" id="UP000000305"/>
    </source>
</evidence>
<sequence>MLLGPLILSLVLVVVAVSGLPISPASTYQVDEVIKTSDLSSISIPSYRIVQPASKGVNPKIEYDFLPFISAPPLKESDEVLVNSASAESEEPNRFGIVESDESEEELLNKPLLPLLPAAETAVIVVPTTNSPTQLEALPELTTVAN</sequence>
<dbReference type="KEGG" id="dpx:DAPPUDRAFT_227837"/>
<dbReference type="OrthoDB" id="10405930at2759"/>
<dbReference type="HOGENOM" id="CLU_1779333_0_0_1"/>
<accession>E9H9G9</accession>
<dbReference type="AlphaFoldDB" id="E9H9G9"/>
<keyword evidence="1" id="KW-0732">Signal</keyword>
<protein>
    <recommendedName>
        <fullName evidence="4">DUF4794 domain-containing protein</fullName>
    </recommendedName>
</protein>
<evidence type="ECO:0000256" key="1">
    <source>
        <dbReference type="SAM" id="SignalP"/>
    </source>
</evidence>
<dbReference type="EMBL" id="GL732608">
    <property type="protein sequence ID" value="EFX71615.1"/>
    <property type="molecule type" value="Genomic_DNA"/>
</dbReference>
<evidence type="ECO:0000313" key="2">
    <source>
        <dbReference type="EMBL" id="EFX71615.1"/>
    </source>
</evidence>
<evidence type="ECO:0008006" key="4">
    <source>
        <dbReference type="Google" id="ProtNLM"/>
    </source>
</evidence>
<keyword evidence="3" id="KW-1185">Reference proteome</keyword>
<feature type="chain" id="PRO_5003237914" description="DUF4794 domain-containing protein" evidence="1">
    <location>
        <begin position="20"/>
        <end position="146"/>
    </location>
</feature>
<organism evidence="2 3">
    <name type="scientific">Daphnia pulex</name>
    <name type="common">Water flea</name>
    <dbReference type="NCBI Taxonomy" id="6669"/>
    <lineage>
        <taxon>Eukaryota</taxon>
        <taxon>Metazoa</taxon>
        <taxon>Ecdysozoa</taxon>
        <taxon>Arthropoda</taxon>
        <taxon>Crustacea</taxon>
        <taxon>Branchiopoda</taxon>
        <taxon>Diplostraca</taxon>
        <taxon>Cladocera</taxon>
        <taxon>Anomopoda</taxon>
        <taxon>Daphniidae</taxon>
        <taxon>Daphnia</taxon>
    </lineage>
</organism>
<dbReference type="InParanoid" id="E9H9G9"/>